<gene>
    <name evidence="5" type="ORF">CEE69_30635</name>
</gene>
<dbReference type="PANTHER" id="PTHR42923:SF47">
    <property type="entry name" value="BLR3003 PROTEIN"/>
    <property type="match status" value="1"/>
</dbReference>
<comment type="caution">
    <text evidence="5">The sequence shown here is derived from an EMBL/GenBank/DDBJ whole genome shotgun (WGS) entry which is preliminary data.</text>
</comment>
<name>A0A2G1VXL7_9BACT</name>
<evidence type="ECO:0000313" key="5">
    <source>
        <dbReference type="EMBL" id="PHQ31518.1"/>
    </source>
</evidence>
<feature type="binding site" evidence="3">
    <location>
        <position position="241"/>
    </location>
    <ligand>
        <name>substrate</name>
    </ligand>
</feature>
<dbReference type="InterPro" id="IPR002937">
    <property type="entry name" value="Amino_oxidase"/>
</dbReference>
<evidence type="ECO:0000313" key="6">
    <source>
        <dbReference type="Proteomes" id="UP000225740"/>
    </source>
</evidence>
<dbReference type="InterPro" id="IPR001613">
    <property type="entry name" value="Flavin_amine_oxidase"/>
</dbReference>
<dbReference type="InterPro" id="IPR017830">
    <property type="entry name" value="SQase_HpnE"/>
</dbReference>
<dbReference type="Proteomes" id="UP000225740">
    <property type="component" value="Unassembled WGS sequence"/>
</dbReference>
<dbReference type="AlphaFoldDB" id="A0A2G1VXL7"/>
<evidence type="ECO:0000256" key="2">
    <source>
        <dbReference type="ARBA" id="ARBA00023002"/>
    </source>
</evidence>
<dbReference type="OrthoDB" id="9814556at2"/>
<keyword evidence="6" id="KW-1185">Reference proteome</keyword>
<accession>A0A2G1VXL7</accession>
<dbReference type="NCBIfam" id="TIGR03467">
    <property type="entry name" value="HpnE"/>
    <property type="match status" value="1"/>
</dbReference>
<keyword evidence="2" id="KW-0560">Oxidoreductase</keyword>
<proteinExistence type="predicted"/>
<evidence type="ECO:0000256" key="1">
    <source>
        <dbReference type="ARBA" id="ARBA00001974"/>
    </source>
</evidence>
<sequence length="483" mass="53240">MTIRVVVIGGGIAGLSAAEALSRTGVFRRAELEVVLVDSRHNTGGRAGSFVEPTTGQSVDYCQHVAMGCCTTLLDLLERMNLLDHFQRFEDLTFYHPRHGFSRFSPSSWLPPPLHLASALSSLKHLTSKNQREIRSGLWRLMRTREAELVDVTALDWLKACGQSEDTLEKFWDVILVSALGDAPDHVSMAAARKVLIDGFAGARHASDVWVPRRPLSEIFGERFREPLARCGVGFELGHAVRGLSWDAASGQWDIERSGADCLKADHVIVATPWHVSRRWFPELWDDCSGQQRREDVERADAFASSPITGLHLWLDRSLTPMPHVVMVGTLAQWFFQNPIKSSEPTPTSDGVYHQVVISGRHAGSDWPKERLIAEVVRELSEAFPEAGVPQVLKSRIVMDPHAVFSVSPETQVRRPKSTTALSGLHLAGDAIATGWPATMEGAAISGQMAAKSVLDSVLVGGGEQVAFSEELKRGWLARRLIR</sequence>
<dbReference type="EMBL" id="NIZW01000047">
    <property type="protein sequence ID" value="PHQ31518.1"/>
    <property type="molecule type" value="Genomic_DNA"/>
</dbReference>
<dbReference type="InterPro" id="IPR036188">
    <property type="entry name" value="FAD/NAD-bd_sf"/>
</dbReference>
<dbReference type="InterPro" id="IPR050464">
    <property type="entry name" value="Zeta_carotene_desat/Oxidored"/>
</dbReference>
<protein>
    <submittedName>
        <fullName evidence="5">Phytoene dehydrogenase</fullName>
    </submittedName>
</protein>
<evidence type="ECO:0000256" key="3">
    <source>
        <dbReference type="PIRSR" id="PIRSR601613-1"/>
    </source>
</evidence>
<evidence type="ECO:0000259" key="4">
    <source>
        <dbReference type="Pfam" id="PF01593"/>
    </source>
</evidence>
<dbReference type="RefSeq" id="WP_099264359.1">
    <property type="nucleotide sequence ID" value="NZ_NIZW01000047.1"/>
</dbReference>
<feature type="domain" description="Amine oxidase" evidence="4">
    <location>
        <begin position="12"/>
        <end position="455"/>
    </location>
</feature>
<dbReference type="GeneID" id="90612168"/>
<dbReference type="SUPFAM" id="SSF51905">
    <property type="entry name" value="FAD/NAD(P)-binding domain"/>
    <property type="match status" value="1"/>
</dbReference>
<dbReference type="Gene3D" id="3.50.50.60">
    <property type="entry name" value="FAD/NAD(P)-binding domain"/>
    <property type="match status" value="1"/>
</dbReference>
<dbReference type="GO" id="GO:0016491">
    <property type="term" value="F:oxidoreductase activity"/>
    <property type="evidence" value="ECO:0007669"/>
    <property type="project" value="UniProtKB-KW"/>
</dbReference>
<dbReference type="PRINTS" id="PR00757">
    <property type="entry name" value="AMINEOXDASEF"/>
</dbReference>
<dbReference type="Pfam" id="PF01593">
    <property type="entry name" value="Amino_oxidase"/>
    <property type="match status" value="1"/>
</dbReference>
<comment type="cofactor">
    <cofactor evidence="1">
        <name>FAD</name>
        <dbReference type="ChEBI" id="CHEBI:57692"/>
    </cofactor>
</comment>
<organism evidence="5 6">
    <name type="scientific">Rhodopirellula bahusiensis</name>
    <dbReference type="NCBI Taxonomy" id="2014065"/>
    <lineage>
        <taxon>Bacteria</taxon>
        <taxon>Pseudomonadati</taxon>
        <taxon>Planctomycetota</taxon>
        <taxon>Planctomycetia</taxon>
        <taxon>Pirellulales</taxon>
        <taxon>Pirellulaceae</taxon>
        <taxon>Rhodopirellula</taxon>
    </lineage>
</organism>
<reference evidence="5 6" key="1">
    <citation type="submission" date="2017-06" db="EMBL/GenBank/DDBJ databases">
        <title>Description of Rhodopirellula bahusiensis sp. nov.</title>
        <authorList>
            <person name="Kizina J."/>
            <person name="Harder J."/>
        </authorList>
    </citation>
    <scope>NUCLEOTIDE SEQUENCE [LARGE SCALE GENOMIC DNA]</scope>
    <source>
        <strain evidence="5 6">SWK21</strain>
    </source>
</reference>
<dbReference type="PANTHER" id="PTHR42923">
    <property type="entry name" value="PROTOPORPHYRINOGEN OXIDASE"/>
    <property type="match status" value="1"/>
</dbReference>